<accession>A0A8C4ZWP0</accession>
<feature type="transmembrane region" description="Helical" evidence="2">
    <location>
        <begin position="21"/>
        <end position="39"/>
    </location>
</feature>
<dbReference type="GeneTree" id="ENSGT00940000159971"/>
<reference evidence="3" key="2">
    <citation type="submission" date="2025-09" db="UniProtKB">
        <authorList>
            <consortium name="Ensembl"/>
        </authorList>
    </citation>
    <scope>IDENTIFICATION</scope>
</reference>
<reference evidence="3" key="1">
    <citation type="submission" date="2025-08" db="UniProtKB">
        <authorList>
            <consortium name="Ensembl"/>
        </authorList>
    </citation>
    <scope>IDENTIFICATION</scope>
</reference>
<evidence type="ECO:0000313" key="3">
    <source>
        <dbReference type="Ensembl" id="ENSGMOP00000022560.1"/>
    </source>
</evidence>
<keyword evidence="4" id="KW-1185">Reference proteome</keyword>
<evidence type="ECO:0000256" key="2">
    <source>
        <dbReference type="SAM" id="Phobius"/>
    </source>
</evidence>
<organism evidence="3 4">
    <name type="scientific">Gadus morhua</name>
    <name type="common">Atlantic cod</name>
    <dbReference type="NCBI Taxonomy" id="8049"/>
    <lineage>
        <taxon>Eukaryota</taxon>
        <taxon>Metazoa</taxon>
        <taxon>Chordata</taxon>
        <taxon>Craniata</taxon>
        <taxon>Vertebrata</taxon>
        <taxon>Euteleostomi</taxon>
        <taxon>Actinopterygii</taxon>
        <taxon>Neopterygii</taxon>
        <taxon>Teleostei</taxon>
        <taxon>Neoteleostei</taxon>
        <taxon>Acanthomorphata</taxon>
        <taxon>Zeiogadaria</taxon>
        <taxon>Gadariae</taxon>
        <taxon>Gadiformes</taxon>
        <taxon>Gadoidei</taxon>
        <taxon>Gadidae</taxon>
        <taxon>Gadus</taxon>
    </lineage>
</organism>
<dbReference type="Proteomes" id="UP000694546">
    <property type="component" value="Chromosome 7"/>
</dbReference>
<sequence>MKSCIGNVGWNREGKNSKKKNWLLHAISISICSFFFYTLEAPHDLDITDPGYLGLLLVKWSAPYGALMDPACRVRFYLTYFNTFLNRWSVIRTPSTSHRIQVDLSKELKVRVHSLLNGPCTKYTEVKSTRYAEVVRSPGNVDLFQQRGKPEGMGWHFSPLKLPTPALRKLYVKRLFIEYVDSGATQECPEYIFHDGVRRGCRFTRGQLPVSSLVSICVNSSSPTRASEPAYLYLKIHNHGYFSLLISDVEPRLQLEWTQPVGRVPGHCLQWEVEHGSDRSNGSQPRVGNLLPSNTSSGPLQRFCYRVRSKLADCCANHGIWSDWIHAGMAILYVLVSTPFPVDPLGTGEVVKYEWLSMERKSFFLVPVFHALEYTCCLWI</sequence>
<feature type="region of interest" description="Disordered" evidence="1">
    <location>
        <begin position="275"/>
        <end position="294"/>
    </location>
</feature>
<keyword evidence="2" id="KW-0472">Membrane</keyword>
<dbReference type="InterPro" id="IPR036116">
    <property type="entry name" value="FN3_sf"/>
</dbReference>
<feature type="compositionally biased region" description="Polar residues" evidence="1">
    <location>
        <begin position="279"/>
        <end position="294"/>
    </location>
</feature>
<dbReference type="Ensembl" id="ENSGMOT00000035809.1">
    <property type="protein sequence ID" value="ENSGMOP00000022560.1"/>
    <property type="gene ID" value="ENSGMOG00000000912.2"/>
</dbReference>
<proteinExistence type="predicted"/>
<dbReference type="AlphaFoldDB" id="A0A8C4ZWP0"/>
<dbReference type="Gene3D" id="2.60.40.10">
    <property type="entry name" value="Immunoglobulins"/>
    <property type="match status" value="3"/>
</dbReference>
<dbReference type="InterPro" id="IPR013783">
    <property type="entry name" value="Ig-like_fold"/>
</dbReference>
<protein>
    <submittedName>
        <fullName evidence="3">Interleukin 13 receptor, alpha 2</fullName>
    </submittedName>
</protein>
<dbReference type="SUPFAM" id="SSF49265">
    <property type="entry name" value="Fibronectin type III"/>
    <property type="match status" value="1"/>
</dbReference>
<keyword evidence="2" id="KW-1133">Transmembrane helix</keyword>
<name>A0A8C4ZWP0_GADMO</name>
<keyword evidence="2" id="KW-0812">Transmembrane</keyword>
<evidence type="ECO:0000256" key="1">
    <source>
        <dbReference type="SAM" id="MobiDB-lite"/>
    </source>
</evidence>
<evidence type="ECO:0000313" key="4">
    <source>
        <dbReference type="Proteomes" id="UP000694546"/>
    </source>
</evidence>